<dbReference type="PROSITE" id="PS51257">
    <property type="entry name" value="PROKAR_LIPOPROTEIN"/>
    <property type="match status" value="1"/>
</dbReference>
<reference evidence="1" key="1">
    <citation type="submission" date="2019-09" db="EMBL/GenBank/DDBJ databases">
        <title>Organ-specific transcriptomic study of the physiology of the cattle tick, Rhipicephalus microplus.</title>
        <authorList>
            <person name="Tirloni L."/>
            <person name="Braz G."/>
            <person name="Gandara A.C.P."/>
            <person name="Sabadin G.A."/>
            <person name="da Silva R.M."/>
            <person name="Guizzo M.G."/>
            <person name="Machado J.A."/>
            <person name="Costa E.P."/>
            <person name="Gomes H.F."/>
            <person name="Moraes J."/>
            <person name="Mota M.B.S."/>
            <person name="Mesquita R.D."/>
            <person name="Alvarenga P.H."/>
            <person name="Alves F."/>
            <person name="Seixas A."/>
            <person name="da Fonseca R.N."/>
            <person name="Fogaca A."/>
            <person name="Logullo C."/>
            <person name="Tanaka A."/>
            <person name="Daffre S."/>
            <person name="Termignoni C."/>
            <person name="Vaz I.S.Jr."/>
            <person name="Oliveira P.L."/>
            <person name="Ribeiro J.M."/>
        </authorList>
    </citation>
    <scope>NUCLEOTIDE SEQUENCE</scope>
    <source>
        <strain evidence="1">Porto Alegre</strain>
    </source>
</reference>
<proteinExistence type="predicted"/>
<sequence length="73" mass="7733">MHLSLSKASFSSVSLWSGCAMLMRACARWRMLLPKSEAIPCSVTTPAVMAASRDDTRALLDVGADLADPLGGH</sequence>
<protein>
    <submittedName>
        <fullName evidence="1">Putative secreted protein salivary gland overexpressed</fullName>
    </submittedName>
</protein>
<dbReference type="AlphaFoldDB" id="A0A6M2DBJ0"/>
<dbReference type="EMBL" id="GHWJ01010729">
    <property type="protein sequence ID" value="NOV43466.1"/>
    <property type="molecule type" value="Transcribed_RNA"/>
</dbReference>
<evidence type="ECO:0000313" key="1">
    <source>
        <dbReference type="EMBL" id="NOV43466.1"/>
    </source>
</evidence>
<name>A0A6M2DBJ0_RHIMP</name>
<organism evidence="1">
    <name type="scientific">Rhipicephalus microplus</name>
    <name type="common">Cattle tick</name>
    <name type="synonym">Boophilus microplus</name>
    <dbReference type="NCBI Taxonomy" id="6941"/>
    <lineage>
        <taxon>Eukaryota</taxon>
        <taxon>Metazoa</taxon>
        <taxon>Ecdysozoa</taxon>
        <taxon>Arthropoda</taxon>
        <taxon>Chelicerata</taxon>
        <taxon>Arachnida</taxon>
        <taxon>Acari</taxon>
        <taxon>Parasitiformes</taxon>
        <taxon>Ixodida</taxon>
        <taxon>Ixodoidea</taxon>
        <taxon>Ixodidae</taxon>
        <taxon>Rhipicephalinae</taxon>
        <taxon>Rhipicephalus</taxon>
        <taxon>Boophilus</taxon>
    </lineage>
</organism>
<accession>A0A6M2DBJ0</accession>